<dbReference type="PANTHER" id="PTHR42055:SF1">
    <property type="entry name" value="YALI0E03476P"/>
    <property type="match status" value="1"/>
</dbReference>
<evidence type="ECO:0000313" key="2">
    <source>
        <dbReference type="EMBL" id="OQO08267.1"/>
    </source>
</evidence>
<organism evidence="2 3">
    <name type="scientific">Cryoendolithus antarcticus</name>
    <dbReference type="NCBI Taxonomy" id="1507870"/>
    <lineage>
        <taxon>Eukaryota</taxon>
        <taxon>Fungi</taxon>
        <taxon>Dikarya</taxon>
        <taxon>Ascomycota</taxon>
        <taxon>Pezizomycotina</taxon>
        <taxon>Dothideomycetes</taxon>
        <taxon>Dothideomycetidae</taxon>
        <taxon>Cladosporiales</taxon>
        <taxon>Cladosporiaceae</taxon>
        <taxon>Cryoendolithus</taxon>
    </lineage>
</organism>
<feature type="region of interest" description="Disordered" evidence="1">
    <location>
        <begin position="523"/>
        <end position="560"/>
    </location>
</feature>
<proteinExistence type="predicted"/>
<dbReference type="Proteomes" id="UP000192596">
    <property type="component" value="Unassembled WGS sequence"/>
</dbReference>
<comment type="caution">
    <text evidence="2">The sequence shown here is derived from an EMBL/GenBank/DDBJ whole genome shotgun (WGS) entry which is preliminary data.</text>
</comment>
<dbReference type="OrthoDB" id="5312133at2759"/>
<reference evidence="3" key="1">
    <citation type="submission" date="2017-03" db="EMBL/GenBank/DDBJ databases">
        <title>Genomes of endolithic fungi from Antarctica.</title>
        <authorList>
            <person name="Coleine C."/>
            <person name="Masonjones S."/>
            <person name="Stajich J.E."/>
        </authorList>
    </citation>
    <scope>NUCLEOTIDE SEQUENCE [LARGE SCALE GENOMIC DNA]</scope>
    <source>
        <strain evidence="3">CCFEE 5527</strain>
    </source>
</reference>
<gene>
    <name evidence="2" type="ORF">B0A48_06137</name>
</gene>
<dbReference type="EMBL" id="NAJO01000012">
    <property type="protein sequence ID" value="OQO08267.1"/>
    <property type="molecule type" value="Genomic_DNA"/>
</dbReference>
<protein>
    <submittedName>
        <fullName evidence="2">Uncharacterized protein</fullName>
    </submittedName>
</protein>
<evidence type="ECO:0000313" key="3">
    <source>
        <dbReference type="Proteomes" id="UP000192596"/>
    </source>
</evidence>
<dbReference type="InParanoid" id="A0A1V8TA31"/>
<name>A0A1V8TA31_9PEZI</name>
<dbReference type="PANTHER" id="PTHR42055">
    <property type="entry name" value="YALI0E03476P"/>
    <property type="match status" value="1"/>
</dbReference>
<accession>A0A1V8TA31</accession>
<evidence type="ECO:0000256" key="1">
    <source>
        <dbReference type="SAM" id="MobiDB-lite"/>
    </source>
</evidence>
<keyword evidence="3" id="KW-1185">Reference proteome</keyword>
<sequence length="637" mass="71163">MPRRRNPCSYLPRRLQIVTSLAAFLLFSILFLGTSQSGPYVNAVPYGPQLRSGAHQAVDAAQRAVQSFPKLPKNVVNAPAWLNPFGPPAHKPAEQKNSTMGEAKWFSDWKWENPFSSSITMDEDRSVLPPERARPPIYTYFDTSSKGKDEKTQKAEKQLLQIWRRAWWAKGFKPIVLGIAEAKNNAEYRKMQGLELTAEMEAEMLRWLAWGNLGTGILCNWLVLPMAGYDDALLGFLRRGEYPELTRYPGLDGAFYVGPKVAVDKTIKTALASESVKQVKTIVDAVPKNTFILDDKHDGIAYYSTAAIKAKYPTLHAKLDSEATRGEGLSLLAPLINSHLHQAWQNTFPSGIAVLHPLPKRTTTIHTPAMYIARNLTQCPDSPVPASCPPNVATCRPCVATQERPISTPPVYRNSSTLFTIASVPHPYTLISLLYSRSDLHVKFVRRETDRDPWISATTDELLGKGPSSFARLLPMKDAVASEYSAHRTLWLIAEKPLSVATEAAREELHWFFGFQLPRSATSNGKSITPVPGPERRPPPPPLSPYHDSTDPPPTPEQLASEQGFLRDSTAAIMHAGMLKVKNVQRNRGVVEAWNLADAEIWRFVRAWEARRSVERNVWNEEEGKFLGKGVFGRWAV</sequence>
<dbReference type="AlphaFoldDB" id="A0A1V8TA31"/>